<feature type="transmembrane region" description="Helical" evidence="1">
    <location>
        <begin position="6"/>
        <end position="24"/>
    </location>
</feature>
<keyword evidence="1" id="KW-0812">Transmembrane</keyword>
<dbReference type="EMBL" id="BLAU01000001">
    <property type="protein sequence ID" value="GET21573.1"/>
    <property type="molecule type" value="Genomic_DNA"/>
</dbReference>
<evidence type="ECO:0000313" key="3">
    <source>
        <dbReference type="Proteomes" id="UP000396862"/>
    </source>
</evidence>
<accession>A0ABQ0ZJQ5</accession>
<proteinExistence type="predicted"/>
<evidence type="ECO:0000313" key="2">
    <source>
        <dbReference type="EMBL" id="GET21573.1"/>
    </source>
</evidence>
<dbReference type="Proteomes" id="UP000396862">
    <property type="component" value="Unassembled WGS sequence"/>
</dbReference>
<keyword evidence="1" id="KW-1133">Transmembrane helix</keyword>
<evidence type="ECO:0000256" key="1">
    <source>
        <dbReference type="SAM" id="Phobius"/>
    </source>
</evidence>
<keyword evidence="3" id="KW-1185">Reference proteome</keyword>
<protein>
    <submittedName>
        <fullName evidence="2">Uncharacterized protein</fullName>
    </submittedName>
</protein>
<sequence>MNKLGNTILTIITIEPIITIIAIFKVSATYQIFFINNSLFLYIDNSVFRDAFNPMLEYE</sequence>
<reference evidence="2 3" key="1">
    <citation type="submission" date="2019-10" db="EMBL/GenBank/DDBJ databases">
        <title>Prolixibacter strains distinguished by the presence of nitrate reductase genes were adept at nitrate-dependent anaerobic corrosion of metallic iron and carbon steel.</title>
        <authorList>
            <person name="Iino T."/>
            <person name="Shono N."/>
            <person name="Ito K."/>
            <person name="Nakamura R."/>
            <person name="Sueoka K."/>
            <person name="Harayama S."/>
            <person name="Ohkuma M."/>
        </authorList>
    </citation>
    <scope>NUCLEOTIDE SEQUENCE [LARGE SCALE GENOMIC DNA]</scope>
    <source>
        <strain evidence="2 3">MIC1-1</strain>
    </source>
</reference>
<organism evidence="2 3">
    <name type="scientific">Prolixibacter denitrificans</name>
    <dbReference type="NCBI Taxonomy" id="1541063"/>
    <lineage>
        <taxon>Bacteria</taxon>
        <taxon>Pseudomonadati</taxon>
        <taxon>Bacteroidota</taxon>
        <taxon>Bacteroidia</taxon>
        <taxon>Marinilabiliales</taxon>
        <taxon>Prolixibacteraceae</taxon>
        <taxon>Prolixibacter</taxon>
    </lineage>
</organism>
<keyword evidence="1" id="KW-0472">Membrane</keyword>
<comment type="caution">
    <text evidence="2">The sequence shown here is derived from an EMBL/GenBank/DDBJ whole genome shotgun (WGS) entry which is preliminary data.</text>
</comment>
<gene>
    <name evidence="2" type="ORF">JCM18694_18190</name>
</gene>
<name>A0ABQ0ZJQ5_9BACT</name>